<evidence type="ECO:0000313" key="3">
    <source>
        <dbReference type="Proteomes" id="UP000828390"/>
    </source>
</evidence>
<dbReference type="Proteomes" id="UP000828390">
    <property type="component" value="Unassembled WGS sequence"/>
</dbReference>
<keyword evidence="3" id="KW-1185">Reference proteome</keyword>
<dbReference type="EMBL" id="JAIWYP010000014">
    <property type="protein sequence ID" value="KAH3708620.1"/>
    <property type="molecule type" value="Genomic_DNA"/>
</dbReference>
<keyword evidence="1" id="KW-0732">Signal</keyword>
<feature type="chain" id="PRO_5038429295" evidence="1">
    <location>
        <begin position="21"/>
        <end position="71"/>
    </location>
</feature>
<proteinExistence type="predicted"/>
<feature type="signal peptide" evidence="1">
    <location>
        <begin position="1"/>
        <end position="20"/>
    </location>
</feature>
<evidence type="ECO:0000313" key="2">
    <source>
        <dbReference type="EMBL" id="KAH3708620.1"/>
    </source>
</evidence>
<gene>
    <name evidence="2" type="ORF">DPMN_068075</name>
</gene>
<accession>A0A9D4BTA8</accession>
<name>A0A9D4BTA8_DREPO</name>
<sequence>MASISFKIIALTALVAMVLGKDIRSGGKFPIDKDDLSVAKVAPFAAKDIGSEYTLDSVEGAQAQVRSLNVL</sequence>
<comment type="caution">
    <text evidence="2">The sequence shown here is derived from an EMBL/GenBank/DDBJ whole genome shotgun (WGS) entry which is preliminary data.</text>
</comment>
<evidence type="ECO:0000256" key="1">
    <source>
        <dbReference type="SAM" id="SignalP"/>
    </source>
</evidence>
<organism evidence="2 3">
    <name type="scientific">Dreissena polymorpha</name>
    <name type="common">Zebra mussel</name>
    <name type="synonym">Mytilus polymorpha</name>
    <dbReference type="NCBI Taxonomy" id="45954"/>
    <lineage>
        <taxon>Eukaryota</taxon>
        <taxon>Metazoa</taxon>
        <taxon>Spiralia</taxon>
        <taxon>Lophotrochozoa</taxon>
        <taxon>Mollusca</taxon>
        <taxon>Bivalvia</taxon>
        <taxon>Autobranchia</taxon>
        <taxon>Heteroconchia</taxon>
        <taxon>Euheterodonta</taxon>
        <taxon>Imparidentia</taxon>
        <taxon>Neoheterodontei</taxon>
        <taxon>Myida</taxon>
        <taxon>Dreissenoidea</taxon>
        <taxon>Dreissenidae</taxon>
        <taxon>Dreissena</taxon>
    </lineage>
</organism>
<reference evidence="2" key="2">
    <citation type="submission" date="2020-11" db="EMBL/GenBank/DDBJ databases">
        <authorList>
            <person name="McCartney M.A."/>
            <person name="Auch B."/>
            <person name="Kono T."/>
            <person name="Mallez S."/>
            <person name="Becker A."/>
            <person name="Gohl D.M."/>
            <person name="Silverstein K.A.T."/>
            <person name="Koren S."/>
            <person name="Bechman K.B."/>
            <person name="Herman A."/>
            <person name="Abrahante J.E."/>
            <person name="Garbe J."/>
        </authorList>
    </citation>
    <scope>NUCLEOTIDE SEQUENCE</scope>
    <source>
        <strain evidence="2">Duluth1</strain>
        <tissue evidence="2">Whole animal</tissue>
    </source>
</reference>
<reference evidence="2" key="1">
    <citation type="journal article" date="2019" name="bioRxiv">
        <title>The Genome of the Zebra Mussel, Dreissena polymorpha: A Resource for Invasive Species Research.</title>
        <authorList>
            <person name="McCartney M.A."/>
            <person name="Auch B."/>
            <person name="Kono T."/>
            <person name="Mallez S."/>
            <person name="Zhang Y."/>
            <person name="Obille A."/>
            <person name="Becker A."/>
            <person name="Abrahante J.E."/>
            <person name="Garbe J."/>
            <person name="Badalamenti J.P."/>
            <person name="Herman A."/>
            <person name="Mangelson H."/>
            <person name="Liachko I."/>
            <person name="Sullivan S."/>
            <person name="Sone E.D."/>
            <person name="Koren S."/>
            <person name="Silverstein K.A.T."/>
            <person name="Beckman K.B."/>
            <person name="Gohl D.M."/>
        </authorList>
    </citation>
    <scope>NUCLEOTIDE SEQUENCE</scope>
    <source>
        <strain evidence="2">Duluth1</strain>
        <tissue evidence="2">Whole animal</tissue>
    </source>
</reference>
<dbReference type="AlphaFoldDB" id="A0A9D4BTA8"/>
<protein>
    <submittedName>
        <fullName evidence="2">Uncharacterized protein</fullName>
    </submittedName>
</protein>